<proteinExistence type="predicted"/>
<dbReference type="PANTHER" id="PTHR43176">
    <property type="entry name" value="3-HYDROXYISOBUTYRYL-COA HYDROLASE-RELATED"/>
    <property type="match status" value="1"/>
</dbReference>
<dbReference type="OrthoDB" id="9775794at2"/>
<dbReference type="STRING" id="525919.Apre_1099"/>
<dbReference type="EMBL" id="CP001708">
    <property type="protein sequence ID" value="ACV29126.1"/>
    <property type="molecule type" value="Genomic_DNA"/>
</dbReference>
<dbReference type="CDD" id="cd06558">
    <property type="entry name" value="crotonase-like"/>
    <property type="match status" value="1"/>
</dbReference>
<evidence type="ECO:0000256" key="3">
    <source>
        <dbReference type="ARBA" id="ARBA00022801"/>
    </source>
</evidence>
<evidence type="ECO:0000259" key="4">
    <source>
        <dbReference type="Pfam" id="PF16113"/>
    </source>
</evidence>
<dbReference type="HOGENOM" id="CLU_009834_22_1_9"/>
<evidence type="ECO:0000256" key="2">
    <source>
        <dbReference type="ARBA" id="ARBA00011915"/>
    </source>
</evidence>
<accession>C7RD63</accession>
<dbReference type="PANTHER" id="PTHR43176:SF3">
    <property type="entry name" value="3-HYDROXYISOBUTYRYL-COA HYDROLASE, MITOCHONDRIAL"/>
    <property type="match status" value="1"/>
</dbReference>
<dbReference type="SUPFAM" id="SSF52096">
    <property type="entry name" value="ClpP/crotonase"/>
    <property type="match status" value="1"/>
</dbReference>
<keyword evidence="3" id="KW-0378">Hydrolase</keyword>
<dbReference type="GO" id="GO:0003860">
    <property type="term" value="F:3-hydroxyisobutyryl-CoA hydrolase activity"/>
    <property type="evidence" value="ECO:0007669"/>
    <property type="project" value="UniProtKB-EC"/>
</dbReference>
<dbReference type="NCBIfam" id="NF004127">
    <property type="entry name" value="PRK05617.1"/>
    <property type="match status" value="1"/>
</dbReference>
<dbReference type="RefSeq" id="WP_015778029.1">
    <property type="nucleotide sequence ID" value="NC_013171.1"/>
</dbReference>
<keyword evidence="6" id="KW-1185">Reference proteome</keyword>
<dbReference type="Proteomes" id="UP000002294">
    <property type="component" value="Chromosome"/>
</dbReference>
<organism evidence="5 6">
    <name type="scientific">Anaerococcus prevotii (strain ATCC 9321 / DSM 20548 / JCM 6508 / NCTC 11806 / PC1)</name>
    <name type="common">Peptostreptococcus prevotii</name>
    <name type="synonym">Peptococcus prevotii</name>
    <dbReference type="NCBI Taxonomy" id="525919"/>
    <lineage>
        <taxon>Bacteria</taxon>
        <taxon>Bacillati</taxon>
        <taxon>Bacillota</taxon>
        <taxon>Tissierellia</taxon>
        <taxon>Tissierellales</taxon>
        <taxon>Peptoniphilaceae</taxon>
        <taxon>Anaerococcus</taxon>
    </lineage>
</organism>
<dbReference type="Pfam" id="PF16113">
    <property type="entry name" value="ECH_2"/>
    <property type="match status" value="1"/>
</dbReference>
<dbReference type="InterPro" id="IPR045004">
    <property type="entry name" value="ECH_dom"/>
</dbReference>
<dbReference type="InterPro" id="IPR032259">
    <property type="entry name" value="HIBYL-CoA-H"/>
</dbReference>
<sequence>MIREIVKNNIGIIYLDRGEKINALNLDMIYEIYDILEKWKDDGRIRAVLFDSLAEKGFCAGGDLKEVYEDYLTNDDEEDKDKFFRTEFELDKYIERYEKPIISHWFGITMGGGIGLTINSDIKIADETTNWAMPETRLGFVPDVGVCKEISKLPQALGQYLALTGSSLGVSDLIKYDLADFYIKSSKYEEIINKLFNLSVQYEGDRLLDEFRKVLREYENKENTSKIEDDLGKIEEYFSLDSYKEIYKKLKANTKDDFAKKTLANQNERFLFMLSLQFEKYFLCKDLTYAETIDLDYEILKYSVEIGSMEEGIRVTMIDKEDSAKWPIRSLDEVDMAKVKELLGIDKTYEERLSK</sequence>
<dbReference type="InterPro" id="IPR029045">
    <property type="entry name" value="ClpP/crotonase-like_dom_sf"/>
</dbReference>
<gene>
    <name evidence="5" type="ordered locus">Apre_1099</name>
</gene>
<comment type="catalytic activity">
    <reaction evidence="1">
        <text>3-hydroxy-2-methylpropanoyl-CoA + H2O = 3-hydroxy-2-methylpropanoate + CoA + H(+)</text>
        <dbReference type="Rhea" id="RHEA:20888"/>
        <dbReference type="ChEBI" id="CHEBI:11805"/>
        <dbReference type="ChEBI" id="CHEBI:15377"/>
        <dbReference type="ChEBI" id="CHEBI:15378"/>
        <dbReference type="ChEBI" id="CHEBI:57287"/>
        <dbReference type="ChEBI" id="CHEBI:57340"/>
        <dbReference type="EC" id="3.1.2.4"/>
    </reaction>
</comment>
<feature type="domain" description="Enoyl-CoA hydratase/isomerase" evidence="4">
    <location>
        <begin position="10"/>
        <end position="342"/>
    </location>
</feature>
<dbReference type="eggNOG" id="COG1024">
    <property type="taxonomic scope" value="Bacteria"/>
</dbReference>
<dbReference type="Gene3D" id="3.90.226.10">
    <property type="entry name" value="2-enoyl-CoA Hydratase, Chain A, domain 1"/>
    <property type="match status" value="1"/>
</dbReference>
<name>C7RD63_ANAPD</name>
<dbReference type="KEGG" id="apr:Apre_1099"/>
<evidence type="ECO:0000313" key="6">
    <source>
        <dbReference type="Proteomes" id="UP000002294"/>
    </source>
</evidence>
<protein>
    <recommendedName>
        <fullName evidence="2">3-hydroxyisobutyryl-CoA hydrolase</fullName>
        <ecNumber evidence="2">3.1.2.4</ecNumber>
    </recommendedName>
</protein>
<dbReference type="GO" id="GO:0006574">
    <property type="term" value="P:L-valine catabolic process"/>
    <property type="evidence" value="ECO:0007669"/>
    <property type="project" value="TreeGrafter"/>
</dbReference>
<dbReference type="AlphaFoldDB" id="C7RD63"/>
<reference evidence="5 6" key="1">
    <citation type="journal article" date="2009" name="Stand. Genomic Sci.">
        <title>Complete genome sequence of Anaerococcus prevotii type strain (PC1).</title>
        <authorList>
            <person name="Labutti K."/>
            <person name="Pukall R."/>
            <person name="Steenblock K."/>
            <person name="Glavina Del Rio T."/>
            <person name="Tice H."/>
            <person name="Copeland A."/>
            <person name="Cheng J.F."/>
            <person name="Lucas S."/>
            <person name="Chen F."/>
            <person name="Nolan M."/>
            <person name="Bruce D."/>
            <person name="Goodwin L."/>
            <person name="Pitluck S."/>
            <person name="Ivanova N."/>
            <person name="Mavromatis K."/>
            <person name="Ovchinnikova G."/>
            <person name="Pati A."/>
            <person name="Chen A."/>
            <person name="Palaniappan K."/>
            <person name="Land M."/>
            <person name="Hauser L."/>
            <person name="Chang Y.J."/>
            <person name="Jeffries C.D."/>
            <person name="Chain P."/>
            <person name="Saunders E."/>
            <person name="Brettin T."/>
            <person name="Detter J.C."/>
            <person name="Han C."/>
            <person name="Goker M."/>
            <person name="Bristow J."/>
            <person name="Eisen J.A."/>
            <person name="Markowitz V."/>
            <person name="Hugenholtz P."/>
            <person name="Kyrpides N.C."/>
            <person name="Klenk H.P."/>
            <person name="Lapidus A."/>
        </authorList>
    </citation>
    <scope>NUCLEOTIDE SEQUENCE [LARGE SCALE GENOMIC DNA]</scope>
    <source>
        <strain evidence="6">ATCC 9321 / DSM 20548 / JCM 6508 / NCTC 11806 / PC1</strain>
    </source>
</reference>
<dbReference type="GO" id="GO:0016853">
    <property type="term" value="F:isomerase activity"/>
    <property type="evidence" value="ECO:0007669"/>
    <property type="project" value="UniProtKB-KW"/>
</dbReference>
<evidence type="ECO:0000313" key="5">
    <source>
        <dbReference type="EMBL" id="ACV29126.1"/>
    </source>
</evidence>
<evidence type="ECO:0000256" key="1">
    <source>
        <dbReference type="ARBA" id="ARBA00001709"/>
    </source>
</evidence>
<dbReference type="EC" id="3.1.2.4" evidence="2"/>